<reference evidence="1" key="2">
    <citation type="submission" date="2023-05" db="EMBL/GenBank/DDBJ databases">
        <authorList>
            <consortium name="Lawrence Berkeley National Laboratory"/>
            <person name="Steindorff A."/>
            <person name="Hensen N."/>
            <person name="Bonometti L."/>
            <person name="Westerberg I."/>
            <person name="Brannstrom I.O."/>
            <person name="Guillou S."/>
            <person name="Cros-Aarteil S."/>
            <person name="Calhoun S."/>
            <person name="Haridas S."/>
            <person name="Kuo A."/>
            <person name="Mondo S."/>
            <person name="Pangilinan J."/>
            <person name="Riley R."/>
            <person name="Labutti K."/>
            <person name="Andreopoulos B."/>
            <person name="Lipzen A."/>
            <person name="Chen C."/>
            <person name="Yanf M."/>
            <person name="Daum C."/>
            <person name="Ng V."/>
            <person name="Clum A."/>
            <person name="Ohm R."/>
            <person name="Martin F."/>
            <person name="Silar P."/>
            <person name="Natvig D."/>
            <person name="Lalanne C."/>
            <person name="Gautier V."/>
            <person name="Ament-Velasquez S.L."/>
            <person name="Kruys A."/>
            <person name="Hutchinson M.I."/>
            <person name="Powell A.J."/>
            <person name="Barry K."/>
            <person name="Miller A.N."/>
            <person name="Grigoriev I.V."/>
            <person name="Debuchy R."/>
            <person name="Gladieux P."/>
            <person name="Thoren M.H."/>
            <person name="Johannesson H."/>
        </authorList>
    </citation>
    <scope>NUCLEOTIDE SEQUENCE</scope>
    <source>
        <strain evidence="1">CBS 731.68</strain>
    </source>
</reference>
<name>A0AAN6TTC3_9PEZI</name>
<dbReference type="GeneID" id="87823170"/>
<dbReference type="RefSeq" id="XP_062643558.1">
    <property type="nucleotide sequence ID" value="XM_062786404.1"/>
</dbReference>
<organism evidence="1 2">
    <name type="scientific">Parathielavia appendiculata</name>
    <dbReference type="NCBI Taxonomy" id="2587402"/>
    <lineage>
        <taxon>Eukaryota</taxon>
        <taxon>Fungi</taxon>
        <taxon>Dikarya</taxon>
        <taxon>Ascomycota</taxon>
        <taxon>Pezizomycotina</taxon>
        <taxon>Sordariomycetes</taxon>
        <taxon>Sordariomycetidae</taxon>
        <taxon>Sordariales</taxon>
        <taxon>Chaetomiaceae</taxon>
        <taxon>Parathielavia</taxon>
    </lineage>
</organism>
<dbReference type="Proteomes" id="UP001302602">
    <property type="component" value="Unassembled WGS sequence"/>
</dbReference>
<reference evidence="1" key="1">
    <citation type="journal article" date="2023" name="Mol. Phylogenet. Evol.">
        <title>Genome-scale phylogeny and comparative genomics of the fungal order Sordariales.</title>
        <authorList>
            <person name="Hensen N."/>
            <person name="Bonometti L."/>
            <person name="Westerberg I."/>
            <person name="Brannstrom I.O."/>
            <person name="Guillou S."/>
            <person name="Cros-Aarteil S."/>
            <person name="Calhoun S."/>
            <person name="Haridas S."/>
            <person name="Kuo A."/>
            <person name="Mondo S."/>
            <person name="Pangilinan J."/>
            <person name="Riley R."/>
            <person name="LaButti K."/>
            <person name="Andreopoulos B."/>
            <person name="Lipzen A."/>
            <person name="Chen C."/>
            <person name="Yan M."/>
            <person name="Daum C."/>
            <person name="Ng V."/>
            <person name="Clum A."/>
            <person name="Steindorff A."/>
            <person name="Ohm R.A."/>
            <person name="Martin F."/>
            <person name="Silar P."/>
            <person name="Natvig D.O."/>
            <person name="Lalanne C."/>
            <person name="Gautier V."/>
            <person name="Ament-Velasquez S.L."/>
            <person name="Kruys A."/>
            <person name="Hutchinson M.I."/>
            <person name="Powell A.J."/>
            <person name="Barry K."/>
            <person name="Miller A.N."/>
            <person name="Grigoriev I.V."/>
            <person name="Debuchy R."/>
            <person name="Gladieux P."/>
            <person name="Hiltunen Thoren M."/>
            <person name="Johannesson H."/>
        </authorList>
    </citation>
    <scope>NUCLEOTIDE SEQUENCE</scope>
    <source>
        <strain evidence="1">CBS 731.68</strain>
    </source>
</reference>
<proteinExistence type="predicted"/>
<evidence type="ECO:0000313" key="2">
    <source>
        <dbReference type="Proteomes" id="UP001302602"/>
    </source>
</evidence>
<sequence>MASNAGPPAAPPQFMPTQLNALFGQLLAQNLNCVVQTMRRVIHRQLSLLRRRTT</sequence>
<keyword evidence="2" id="KW-1185">Reference proteome</keyword>
<dbReference type="EMBL" id="MU853244">
    <property type="protein sequence ID" value="KAK4119785.1"/>
    <property type="molecule type" value="Genomic_DNA"/>
</dbReference>
<dbReference type="AlphaFoldDB" id="A0AAN6TTC3"/>
<evidence type="ECO:0000313" key="1">
    <source>
        <dbReference type="EMBL" id="KAK4119785.1"/>
    </source>
</evidence>
<protein>
    <submittedName>
        <fullName evidence="1">Uncharacterized protein</fullName>
    </submittedName>
</protein>
<gene>
    <name evidence="1" type="ORF">N657DRAFT_245765</name>
</gene>
<accession>A0AAN6TTC3</accession>
<comment type="caution">
    <text evidence="1">The sequence shown here is derived from an EMBL/GenBank/DDBJ whole genome shotgun (WGS) entry which is preliminary data.</text>
</comment>